<sequence>MPVRKRKLNKRQTLSASAQAWLRGEPCGFFAYKNADELEALWNEHGDKEAMFWQRGMLRPRWPSLFLDRFLQPLAAGLG</sequence>
<gene>
    <name evidence="1" type="ORF">AOQ71_04600</name>
</gene>
<organism evidence="1 2">
    <name type="scientific">Bradyrhizobium manausense</name>
    <dbReference type="NCBI Taxonomy" id="989370"/>
    <lineage>
        <taxon>Bacteria</taxon>
        <taxon>Pseudomonadati</taxon>
        <taxon>Pseudomonadota</taxon>
        <taxon>Alphaproteobacteria</taxon>
        <taxon>Hyphomicrobiales</taxon>
        <taxon>Nitrobacteraceae</taxon>
        <taxon>Bradyrhizobium</taxon>
    </lineage>
</organism>
<name>A0A0R3E3Q5_9BRAD</name>
<evidence type="ECO:0000313" key="2">
    <source>
        <dbReference type="Proteomes" id="UP000051936"/>
    </source>
</evidence>
<dbReference type="EMBL" id="LJYG01000023">
    <property type="protein sequence ID" value="KRQ16720.1"/>
    <property type="molecule type" value="Genomic_DNA"/>
</dbReference>
<dbReference type="Proteomes" id="UP000051936">
    <property type="component" value="Unassembled WGS sequence"/>
</dbReference>
<evidence type="ECO:0000313" key="1">
    <source>
        <dbReference type="EMBL" id="KRQ16720.1"/>
    </source>
</evidence>
<reference evidence="1 2" key="1">
    <citation type="submission" date="2015-09" db="EMBL/GenBank/DDBJ databases">
        <title>Draft Genome Sequence of Bradyrhizobium manausense Strain BR 3351T, a Novel Symbiotic Nitrogen-Fixing Alphaproteobacterium Isolated from Brazilian Amazon Rain Forest.</title>
        <authorList>
            <person name="De Araujo J.L."/>
            <person name="Zilli J.E."/>
        </authorList>
    </citation>
    <scope>NUCLEOTIDE SEQUENCE [LARGE SCALE GENOMIC DNA]</scope>
    <source>
        <strain evidence="1 2">BR3351</strain>
    </source>
</reference>
<protein>
    <submittedName>
        <fullName evidence="1">Uncharacterized protein</fullName>
    </submittedName>
</protein>
<accession>A0A0R3E3Q5</accession>
<dbReference type="STRING" id="989370.AOQ71_04600"/>
<dbReference type="AlphaFoldDB" id="A0A0R3E3Q5"/>
<comment type="caution">
    <text evidence="1">The sequence shown here is derived from an EMBL/GenBank/DDBJ whole genome shotgun (WGS) entry which is preliminary data.</text>
</comment>
<proteinExistence type="predicted"/>
<keyword evidence="2" id="KW-1185">Reference proteome</keyword>